<name>A0AAV4B0X4_9GAST</name>
<dbReference type="PROSITE" id="PS00018">
    <property type="entry name" value="EF_HAND_1"/>
    <property type="match status" value="1"/>
</dbReference>
<evidence type="ECO:0000313" key="2">
    <source>
        <dbReference type="EMBL" id="GFO14151.1"/>
    </source>
</evidence>
<dbReference type="InterPro" id="IPR018247">
    <property type="entry name" value="EF_Hand_1_Ca_BS"/>
</dbReference>
<evidence type="ECO:0000256" key="1">
    <source>
        <dbReference type="SAM" id="SignalP"/>
    </source>
</evidence>
<dbReference type="AlphaFoldDB" id="A0AAV4B0X4"/>
<organism evidence="2 3">
    <name type="scientific">Plakobranchus ocellatus</name>
    <dbReference type="NCBI Taxonomy" id="259542"/>
    <lineage>
        <taxon>Eukaryota</taxon>
        <taxon>Metazoa</taxon>
        <taxon>Spiralia</taxon>
        <taxon>Lophotrochozoa</taxon>
        <taxon>Mollusca</taxon>
        <taxon>Gastropoda</taxon>
        <taxon>Heterobranchia</taxon>
        <taxon>Euthyneura</taxon>
        <taxon>Panpulmonata</taxon>
        <taxon>Sacoglossa</taxon>
        <taxon>Placobranchoidea</taxon>
        <taxon>Plakobranchidae</taxon>
        <taxon>Plakobranchus</taxon>
    </lineage>
</organism>
<gene>
    <name evidence="2" type="ORF">PoB_004065600</name>
</gene>
<keyword evidence="3" id="KW-1185">Reference proteome</keyword>
<comment type="caution">
    <text evidence="2">The sequence shown here is derived from an EMBL/GenBank/DDBJ whole genome shotgun (WGS) entry which is preliminary data.</text>
</comment>
<dbReference type="EMBL" id="BLXT01004527">
    <property type="protein sequence ID" value="GFO14151.1"/>
    <property type="molecule type" value="Genomic_DNA"/>
</dbReference>
<keyword evidence="1" id="KW-0732">Signal</keyword>
<feature type="signal peptide" evidence="1">
    <location>
        <begin position="1"/>
        <end position="28"/>
    </location>
</feature>
<evidence type="ECO:0000313" key="3">
    <source>
        <dbReference type="Proteomes" id="UP000735302"/>
    </source>
</evidence>
<sequence length="147" mass="16514">MSPRASIWTQMGVVILVLCMCNLDIALAVEKSLNRQKRGFRTNSSNRVAHGFGKRDYLSLSTSGSLPLSEEQQQMKDRLLPKIGLADSADFRPFARDEEDSLTTVEEFTELLINHPSLARAVIEKFIDVDRDGVISTPELFRSVARM</sequence>
<reference evidence="2 3" key="1">
    <citation type="journal article" date="2021" name="Elife">
        <title>Chloroplast acquisition without the gene transfer in kleptoplastic sea slugs, Plakobranchus ocellatus.</title>
        <authorList>
            <person name="Maeda T."/>
            <person name="Takahashi S."/>
            <person name="Yoshida T."/>
            <person name="Shimamura S."/>
            <person name="Takaki Y."/>
            <person name="Nagai Y."/>
            <person name="Toyoda A."/>
            <person name="Suzuki Y."/>
            <person name="Arimoto A."/>
            <person name="Ishii H."/>
            <person name="Satoh N."/>
            <person name="Nishiyama T."/>
            <person name="Hasebe M."/>
            <person name="Maruyama T."/>
            <person name="Minagawa J."/>
            <person name="Obokata J."/>
            <person name="Shigenobu S."/>
        </authorList>
    </citation>
    <scope>NUCLEOTIDE SEQUENCE [LARGE SCALE GENOMIC DNA]</scope>
</reference>
<protein>
    <submittedName>
        <fullName evidence="2">Allatotropin-2</fullName>
    </submittedName>
</protein>
<feature type="chain" id="PRO_5043674467" evidence="1">
    <location>
        <begin position="29"/>
        <end position="147"/>
    </location>
</feature>
<proteinExistence type="predicted"/>
<dbReference type="Proteomes" id="UP000735302">
    <property type="component" value="Unassembled WGS sequence"/>
</dbReference>
<accession>A0AAV4B0X4</accession>